<dbReference type="EMBL" id="AODQ01000180">
    <property type="protein sequence ID" value="EMR00836.1"/>
    <property type="molecule type" value="Genomic_DNA"/>
</dbReference>
<dbReference type="STRING" id="1279009.ADICEAN_04042"/>
<dbReference type="PANTHER" id="PTHR30565:SF9">
    <property type="entry name" value="PROTEIN YCIF"/>
    <property type="match status" value="1"/>
</dbReference>
<dbReference type="SUPFAM" id="SSF47240">
    <property type="entry name" value="Ferritin-like"/>
    <property type="match status" value="1"/>
</dbReference>
<name>M7N0V6_9BACT</name>
<dbReference type="InterPro" id="IPR009078">
    <property type="entry name" value="Ferritin-like_SF"/>
</dbReference>
<dbReference type="OrthoDB" id="9795056at2"/>
<keyword evidence="2" id="KW-1185">Reference proteome</keyword>
<dbReference type="CDD" id="cd07909">
    <property type="entry name" value="YciF"/>
    <property type="match status" value="1"/>
</dbReference>
<reference evidence="1 2" key="1">
    <citation type="journal article" date="2013" name="Genome Announc.">
        <title>Draft Genome Sequence of Cesiribacter andamanensis Strain AMV16T, Isolated from a Soil Sample from a Mud Volcano in the Andaman Islands, India.</title>
        <authorList>
            <person name="Shivaji S."/>
            <person name="Ara S."/>
            <person name="Begum Z."/>
            <person name="Srinivas T.N."/>
            <person name="Singh A."/>
            <person name="Kumar Pinnaka A."/>
        </authorList>
    </citation>
    <scope>NUCLEOTIDE SEQUENCE [LARGE SCALE GENOMIC DNA]</scope>
    <source>
        <strain evidence="1 2">AMV16</strain>
    </source>
</reference>
<gene>
    <name evidence="1" type="ORF">ADICEAN_04042</name>
</gene>
<dbReference type="InterPro" id="IPR010287">
    <property type="entry name" value="DUF892_YciF-like"/>
</dbReference>
<dbReference type="PANTHER" id="PTHR30565">
    <property type="entry name" value="PROTEIN YCIF"/>
    <property type="match status" value="1"/>
</dbReference>
<proteinExistence type="predicted"/>
<dbReference type="InterPro" id="IPR012347">
    <property type="entry name" value="Ferritin-like"/>
</dbReference>
<sequence length="165" mass="18594">MATDKFNSLKDLFEHEIKDLYSAESQLTDALPKMAEKASNPQLRQAFEMHLQETQQQRKRLEQIGEICGFNVKGEKCQAMEGLVKEGKEMLEMKGDADVRDAGLIASAQRVEHYEMAGYGTARTYAQQLGLSEVADLLEQTLNEEKQADKKLNDIAINRVNKSAQ</sequence>
<dbReference type="Gene3D" id="1.20.1260.10">
    <property type="match status" value="1"/>
</dbReference>
<dbReference type="AlphaFoldDB" id="M7N0V6"/>
<evidence type="ECO:0000313" key="2">
    <source>
        <dbReference type="Proteomes" id="UP000011910"/>
    </source>
</evidence>
<protein>
    <submittedName>
        <fullName evidence="1">Uncharacterized protein</fullName>
    </submittedName>
</protein>
<comment type="caution">
    <text evidence="1">The sequence shown here is derived from an EMBL/GenBank/DDBJ whole genome shotgun (WGS) entry which is preliminary data.</text>
</comment>
<dbReference type="eggNOG" id="COG3685">
    <property type="taxonomic scope" value="Bacteria"/>
</dbReference>
<accession>M7N0V6</accession>
<organism evidence="1 2">
    <name type="scientific">Cesiribacter andamanensis AMV16</name>
    <dbReference type="NCBI Taxonomy" id="1279009"/>
    <lineage>
        <taxon>Bacteria</taxon>
        <taxon>Pseudomonadati</taxon>
        <taxon>Bacteroidota</taxon>
        <taxon>Cytophagia</taxon>
        <taxon>Cytophagales</taxon>
        <taxon>Cesiribacteraceae</taxon>
        <taxon>Cesiribacter</taxon>
    </lineage>
</organism>
<dbReference type="Proteomes" id="UP000011910">
    <property type="component" value="Unassembled WGS sequence"/>
</dbReference>
<evidence type="ECO:0000313" key="1">
    <source>
        <dbReference type="EMBL" id="EMR00836.1"/>
    </source>
</evidence>
<dbReference type="InterPro" id="IPR047114">
    <property type="entry name" value="YciF"/>
</dbReference>
<dbReference type="RefSeq" id="WP_009197417.1">
    <property type="nucleotide sequence ID" value="NZ_AODQ01000180.1"/>
</dbReference>
<dbReference type="PATRIC" id="fig|1279009.4.peg.4076"/>
<dbReference type="Pfam" id="PF05974">
    <property type="entry name" value="DUF892"/>
    <property type="match status" value="1"/>
</dbReference>